<keyword evidence="11" id="KW-1185">Reference proteome</keyword>
<organism evidence="10 11">
    <name type="scientific">Pelagomonas calceolata</name>
    <dbReference type="NCBI Taxonomy" id="35677"/>
    <lineage>
        <taxon>Eukaryota</taxon>
        <taxon>Sar</taxon>
        <taxon>Stramenopiles</taxon>
        <taxon>Ochrophyta</taxon>
        <taxon>Pelagophyceae</taxon>
        <taxon>Pelagomonadales</taxon>
        <taxon>Pelagomonadaceae</taxon>
        <taxon>Pelagomonas</taxon>
    </lineage>
</organism>
<dbReference type="PROSITE" id="PS50053">
    <property type="entry name" value="UBIQUITIN_2"/>
    <property type="match status" value="1"/>
</dbReference>
<dbReference type="Pfam" id="PF00240">
    <property type="entry name" value="ubiquitin"/>
    <property type="match status" value="1"/>
</dbReference>
<feature type="region of interest" description="Disordered" evidence="7">
    <location>
        <begin position="74"/>
        <end position="103"/>
    </location>
</feature>
<dbReference type="EMBL" id="CAKKNE010000003">
    <property type="protein sequence ID" value="CAH0372254.1"/>
    <property type="molecule type" value="Genomic_DNA"/>
</dbReference>
<dbReference type="GO" id="GO:0005737">
    <property type="term" value="C:cytoplasm"/>
    <property type="evidence" value="ECO:0007669"/>
    <property type="project" value="UniProtKB-SubCell"/>
</dbReference>
<dbReference type="SMART" id="SM00213">
    <property type="entry name" value="UBQ"/>
    <property type="match status" value="1"/>
</dbReference>
<evidence type="ECO:0000256" key="3">
    <source>
        <dbReference type="ARBA" id="ARBA00022490"/>
    </source>
</evidence>
<comment type="subcellular location">
    <subcellularLocation>
        <location evidence="2">Cytoplasm</location>
    </subcellularLocation>
    <subcellularLocation>
        <location evidence="1">Nucleus</location>
    </subcellularLocation>
</comment>
<keyword evidence="8" id="KW-0472">Membrane</keyword>
<dbReference type="Gene3D" id="3.10.20.90">
    <property type="entry name" value="Phosphatidylinositol 3-kinase Catalytic Subunit, Chain A, domain 1"/>
    <property type="match status" value="1"/>
</dbReference>
<dbReference type="CDD" id="cd01803">
    <property type="entry name" value="Ubl_ubiquitin"/>
    <property type="match status" value="1"/>
</dbReference>
<evidence type="ECO:0000256" key="5">
    <source>
        <dbReference type="ARBA" id="ARBA00022843"/>
    </source>
</evidence>
<evidence type="ECO:0000256" key="2">
    <source>
        <dbReference type="ARBA" id="ARBA00004496"/>
    </source>
</evidence>
<dbReference type="OrthoDB" id="494993at2759"/>
<dbReference type="PANTHER" id="PTHR10666">
    <property type="entry name" value="UBIQUITIN"/>
    <property type="match status" value="1"/>
</dbReference>
<keyword evidence="6" id="KW-0539">Nucleus</keyword>
<dbReference type="PROSITE" id="PS00299">
    <property type="entry name" value="UBIQUITIN_1"/>
    <property type="match status" value="1"/>
</dbReference>
<dbReference type="AlphaFoldDB" id="A0A8J2SSH5"/>
<evidence type="ECO:0000313" key="10">
    <source>
        <dbReference type="EMBL" id="CAH0372254.1"/>
    </source>
</evidence>
<evidence type="ECO:0000256" key="6">
    <source>
        <dbReference type="ARBA" id="ARBA00023242"/>
    </source>
</evidence>
<accession>A0A8J2SSH5</accession>
<dbReference type="InterPro" id="IPR050158">
    <property type="entry name" value="Ubiquitin_ubiquitin-like"/>
</dbReference>
<proteinExistence type="predicted"/>
<reference evidence="10" key="1">
    <citation type="submission" date="2021-11" db="EMBL/GenBank/DDBJ databases">
        <authorList>
            <consortium name="Genoscope - CEA"/>
            <person name="William W."/>
        </authorList>
    </citation>
    <scope>NUCLEOTIDE SEQUENCE</scope>
</reference>
<name>A0A8J2SSH5_9STRA</name>
<dbReference type="SUPFAM" id="SSF54236">
    <property type="entry name" value="Ubiquitin-like"/>
    <property type="match status" value="1"/>
</dbReference>
<keyword evidence="8" id="KW-1133">Transmembrane helix</keyword>
<evidence type="ECO:0000259" key="9">
    <source>
        <dbReference type="PROSITE" id="PS50053"/>
    </source>
</evidence>
<evidence type="ECO:0000256" key="4">
    <source>
        <dbReference type="ARBA" id="ARBA00022499"/>
    </source>
</evidence>
<dbReference type="PRINTS" id="PR00348">
    <property type="entry name" value="UBIQUITIN"/>
</dbReference>
<evidence type="ECO:0000256" key="8">
    <source>
        <dbReference type="SAM" id="Phobius"/>
    </source>
</evidence>
<dbReference type="InterPro" id="IPR019956">
    <property type="entry name" value="Ubiquitin_dom"/>
</dbReference>
<dbReference type="Proteomes" id="UP000789595">
    <property type="component" value="Unassembled WGS sequence"/>
</dbReference>
<feature type="compositionally biased region" description="Acidic residues" evidence="7">
    <location>
        <begin position="78"/>
        <end position="101"/>
    </location>
</feature>
<evidence type="ECO:0000313" key="11">
    <source>
        <dbReference type="Proteomes" id="UP000789595"/>
    </source>
</evidence>
<keyword evidence="8" id="KW-0812">Transmembrane</keyword>
<dbReference type="InterPro" id="IPR029071">
    <property type="entry name" value="Ubiquitin-like_domsf"/>
</dbReference>
<feature type="transmembrane region" description="Helical" evidence="8">
    <location>
        <begin position="700"/>
        <end position="718"/>
    </location>
</feature>
<keyword evidence="3" id="KW-0963">Cytoplasm</keyword>
<keyword evidence="4" id="KW-1017">Isopeptide bond</keyword>
<comment type="caution">
    <text evidence="10">The sequence shown here is derived from an EMBL/GenBank/DDBJ whole genome shotgun (WGS) entry which is preliminary data.</text>
</comment>
<sequence length="889" mass="100932">MQIFVKTLTGKTITLDVAPSDTIDDVKQKIQDKEGIPPDQQRLIFAGKQLEDGRTLSDYNIQKESTLHLVLRLRGGMEDDEEGSDEGSESESESEEEEDTGLTENQNRLLYLVSLYTHKAESHDDKDEWIRKPALLVLIYEGVVANVLDYDYAPASELIENRRIYLNISQEGKSDVEFLREEELLNGLQIATKGFKPMTCYQISEKGLELVKRISQKEKEATHEFVYAKGTRELLSAEWDGASYYLTSASGYRRESTITSTEDVSYVSSAYVPQCLRYGGRPTLSNAHRAHESAVNTDSIRDELDEVITLNSVSIIVAEYIPFGANQIVQLNSNVGSTERVQGGFISPAVDEDSSGTSMEMSPEMTAVDILDYTLTNHINFEAEIRFAEDSGVVQVETFGVSLNAEGTCFYGMQVEAVMDRIKDNISLDHLARLLVDVQQDSSSIVDSIISQYQRDLLDLIFLGDAPNRNKVNLIIANEITPHLTAEEYMDKGEYENELKQVIGDTKAAYDISEHDTLVFGSYGLLVAGPNSRHHEPLLCAYLQFITIDIFMQNYFARLWILSDDMQKTNLIIEGSNKDPTALDRIRYRICKIAEDIIKLEEMLGYLLEALDVIEIPPEPPEQAGRSLYERLEISGMRSQLLRRTTDLKKNVGGASRYLEVLREMTGIVAEDRAYNLQRQLETHAKKNLELQENSKQTRIQLTLMLFVFSALMAWGFLDRLTGNSWTVMNTEWANSLLNIIPTVPFAWFGVSLVVWVLIAFILYQYSQYLQRKSTGVTTVKIRFDKKVFVDKVYELISTKARTYEDRSISTLGYEVATFTYPEYDWGPNNGVPQIVLEFDVTNSYLLTAQITYNRREANNKILAFNSRDLQQRLIDEFNDMKIWDAAGP</sequence>
<protein>
    <recommendedName>
        <fullName evidence="9">Ubiquitin-like domain-containing protein</fullName>
    </recommendedName>
</protein>
<dbReference type="GO" id="GO:0005634">
    <property type="term" value="C:nucleus"/>
    <property type="evidence" value="ECO:0007669"/>
    <property type="project" value="UniProtKB-SubCell"/>
</dbReference>
<evidence type="ECO:0000256" key="7">
    <source>
        <dbReference type="SAM" id="MobiDB-lite"/>
    </source>
</evidence>
<feature type="domain" description="Ubiquitin-like" evidence="9">
    <location>
        <begin position="1"/>
        <end position="76"/>
    </location>
</feature>
<dbReference type="InterPro" id="IPR019954">
    <property type="entry name" value="Ubiquitin_CS"/>
</dbReference>
<dbReference type="FunFam" id="3.10.20.90:FF:000158">
    <property type="entry name" value="Polyubiquitin 5"/>
    <property type="match status" value="1"/>
</dbReference>
<dbReference type="InterPro" id="IPR000626">
    <property type="entry name" value="Ubiquitin-like_dom"/>
</dbReference>
<feature type="transmembrane region" description="Helical" evidence="8">
    <location>
        <begin position="738"/>
        <end position="764"/>
    </location>
</feature>
<gene>
    <name evidence="10" type="ORF">PECAL_3P22370</name>
</gene>
<evidence type="ECO:0000256" key="1">
    <source>
        <dbReference type="ARBA" id="ARBA00004123"/>
    </source>
</evidence>
<keyword evidence="5" id="KW-0832">Ubl conjugation</keyword>